<sequence>DMVPEGHRPGDGPHYRPAGPPPPLPAGAADVPDPADARLVYDQTAPPDLNHLPGSMRSVHVARRFPAPMVIRWVQNRLIRHQHGLIPATAFLNGPIPLGTPFRFHNPFTARAQCHEVGYQEPEHIPPLGVLQAHADNRGWRGVVLLNPQPDSAAVHLIALPQYAHLASVALLVDNRIVPCCVPRRARWRELRSITFEGVRGRLDLPPHVDVVQDVVTFRSGDCFRVDTAEDHTPASEYARLEDVDHETAEAQIQGTLGGSSGGKRHSPRLWGLLCVLLCLLRPGVSWWWLAGLSLSAAMHRPGSFPWQLPAHERSFRLPNSDGAIQVIYYSPFVGNFPPYQTDPGTDHSVAWAQFLNDDAAWAVDFFPVWPGPHFNALAFVPVGGDSSTVTAILHYRGFARATLMPRTVTDAWMQSFASHQVSADIESIHLPHALEIWRFYDVPPPDCRLRNGDVIYLHDRDRCQDPLEFEASWDIQTSGTGQHAPWAVGFRLDSDTVVDLLRPGHRPTLVTIPAGETWAPVQCTFSGDFHLQHPGMWTPVQWTASSIPQLMLANGVAAYANVVVATTAGRRVRSVPRYVDREALASCTDLHRSSLTLGGITSSALDAGVEIRNGDVVFGDPLSSSAAPWCYRSCCSLWLILSGTLGWVGRGWSPAIVSRGAGDGEAPSPDSEEEPIAEPTILPGGGLQVRAMCPFAGCGPSREITHDAVWSIFAGAGSSLCGSWPCAFFPGRGLGHRDGLTLLPASPPPLVTVVLHRQGSARPLVVPESVTLAQLHLLSGVRAVHVMCIEYDQDEVRCQNAFLPGPFSHHPPHGWQWHPGIASLQPSALRTGDVLVPDPSVEGRFDPWTQSIQMFVPPVVAGALMSRGGLWCVMLLLACSAPRVDAMQQPLAFSFNAFRVGRFPWREHHQTADLTSLSTQDSIDTVYLSPFSGPGPVVTLPAASSVADWSEALLQQDPAWGASACPVWPTVSAGAMIAVPRPPSLDLVCVHVTSHLEHFAICIPRVTTIAWVVGALRNARALDVLSLRIPPALGQSPGDSQDEVSWRTGDLLVALPPDAFTGLFQTPVFSRAEQLRHCAIWSLDFWL</sequence>
<dbReference type="OrthoDB" id="415525at2759"/>
<evidence type="ECO:0000313" key="3">
    <source>
        <dbReference type="Proteomes" id="UP000601435"/>
    </source>
</evidence>
<proteinExistence type="predicted"/>
<dbReference type="EMBL" id="CAJNJA010041901">
    <property type="protein sequence ID" value="CAE7778935.1"/>
    <property type="molecule type" value="Genomic_DNA"/>
</dbReference>
<protein>
    <submittedName>
        <fullName evidence="2">Uncharacterized protein</fullName>
    </submittedName>
</protein>
<dbReference type="AlphaFoldDB" id="A0A812YGA0"/>
<reference evidence="2" key="1">
    <citation type="submission" date="2021-02" db="EMBL/GenBank/DDBJ databases">
        <authorList>
            <person name="Dougan E. K."/>
            <person name="Rhodes N."/>
            <person name="Thang M."/>
            <person name="Chan C."/>
        </authorList>
    </citation>
    <scope>NUCLEOTIDE SEQUENCE</scope>
</reference>
<organism evidence="2 3">
    <name type="scientific">Symbiodinium necroappetens</name>
    <dbReference type="NCBI Taxonomy" id="1628268"/>
    <lineage>
        <taxon>Eukaryota</taxon>
        <taxon>Sar</taxon>
        <taxon>Alveolata</taxon>
        <taxon>Dinophyceae</taxon>
        <taxon>Suessiales</taxon>
        <taxon>Symbiodiniaceae</taxon>
        <taxon>Symbiodinium</taxon>
    </lineage>
</organism>
<feature type="region of interest" description="Disordered" evidence="1">
    <location>
        <begin position="660"/>
        <end position="679"/>
    </location>
</feature>
<feature type="non-terminal residue" evidence="2">
    <location>
        <position position="1"/>
    </location>
</feature>
<evidence type="ECO:0000313" key="2">
    <source>
        <dbReference type="EMBL" id="CAE7778935.1"/>
    </source>
</evidence>
<name>A0A812YGA0_9DINO</name>
<feature type="region of interest" description="Disordered" evidence="1">
    <location>
        <begin position="1"/>
        <end position="33"/>
    </location>
</feature>
<accession>A0A812YGA0</accession>
<dbReference type="Proteomes" id="UP000601435">
    <property type="component" value="Unassembled WGS sequence"/>
</dbReference>
<comment type="caution">
    <text evidence="2">The sequence shown here is derived from an EMBL/GenBank/DDBJ whole genome shotgun (WGS) entry which is preliminary data.</text>
</comment>
<keyword evidence="3" id="KW-1185">Reference proteome</keyword>
<evidence type="ECO:0000256" key="1">
    <source>
        <dbReference type="SAM" id="MobiDB-lite"/>
    </source>
</evidence>
<feature type="non-terminal residue" evidence="2">
    <location>
        <position position="1088"/>
    </location>
</feature>
<gene>
    <name evidence="2" type="ORF">SNEC2469_LOCUS22810</name>
</gene>
<feature type="compositionally biased region" description="Basic and acidic residues" evidence="1">
    <location>
        <begin position="1"/>
        <end position="14"/>
    </location>
</feature>